<reference evidence="3 4" key="1">
    <citation type="journal article" date="2019" name="Sci. Rep.">
        <title>Comparative genomics of chytrid fungi reveal insights into the obligate biotrophic and pathogenic lifestyle of Synchytrium endobioticum.</title>
        <authorList>
            <person name="van de Vossenberg B.T.L.H."/>
            <person name="Warris S."/>
            <person name="Nguyen H.D.T."/>
            <person name="van Gent-Pelzer M.P.E."/>
            <person name="Joly D.L."/>
            <person name="van de Geest H.C."/>
            <person name="Bonants P.J.M."/>
            <person name="Smith D.S."/>
            <person name="Levesque C.A."/>
            <person name="van der Lee T.A.J."/>
        </authorList>
    </citation>
    <scope>NUCLEOTIDE SEQUENCE [LARGE SCALE GENOMIC DNA]</scope>
    <source>
        <strain evidence="3 4">MB42</strain>
    </source>
</reference>
<accession>A0A507DD39</accession>
<feature type="transmembrane region" description="Helical" evidence="2">
    <location>
        <begin position="21"/>
        <end position="40"/>
    </location>
</feature>
<dbReference type="AlphaFoldDB" id="A0A507DD39"/>
<comment type="caution">
    <text evidence="3">The sequence shown here is derived from an EMBL/GenBank/DDBJ whole genome shotgun (WGS) entry which is preliminary data.</text>
</comment>
<proteinExistence type="predicted"/>
<keyword evidence="2" id="KW-1133">Transmembrane helix</keyword>
<feature type="region of interest" description="Disordered" evidence="1">
    <location>
        <begin position="64"/>
        <end position="90"/>
    </location>
</feature>
<evidence type="ECO:0000256" key="2">
    <source>
        <dbReference type="SAM" id="Phobius"/>
    </source>
</evidence>
<name>A0A507DD39_9FUNG</name>
<keyword evidence="4" id="KW-1185">Reference proteome</keyword>
<evidence type="ECO:0000256" key="1">
    <source>
        <dbReference type="SAM" id="MobiDB-lite"/>
    </source>
</evidence>
<protein>
    <submittedName>
        <fullName evidence="3">Uncharacterized protein</fullName>
    </submittedName>
</protein>
<dbReference type="Proteomes" id="UP000317494">
    <property type="component" value="Unassembled WGS sequence"/>
</dbReference>
<dbReference type="EMBL" id="QEAN01000082">
    <property type="protein sequence ID" value="TPX49483.1"/>
    <property type="molecule type" value="Genomic_DNA"/>
</dbReference>
<keyword evidence="2" id="KW-0472">Membrane</keyword>
<sequence>MIISAWMGQFQRPRWQRLQGIYIALHYILYLIIGAAHIAGSNSPGSPESTSHESIQLLMDATESPDSPLFGSMSDSELDRERLPPKKPVTPRVHGRDDWLYEYTDEVDVTVDFLYQPRSILLLMLLFGGLLVYSFYDAESPVANTKSFEFDPILASGRAFKWAQPLCGLDFPNSVVKANSRWYADSTNETDFIMKPYFSKLCELLRKRYRALRSLGSQFQNLIGYKPKLMVDSPNPNHVVKVNQIIDKSDGRYSRQAANVLPNSNVIKDLAMVLDVPGFTVNVEILVHLGYPDVVPTFTFVHDGKNLMGVDADTVAQHYKEIERAVCQQPRELVKRFSTTASGINPAMLLTYQVIKSVACTDIFMTAVRAGDDETLDAALPDYETAI</sequence>
<keyword evidence="2" id="KW-0812">Transmembrane</keyword>
<evidence type="ECO:0000313" key="4">
    <source>
        <dbReference type="Proteomes" id="UP000317494"/>
    </source>
</evidence>
<feature type="transmembrane region" description="Helical" evidence="2">
    <location>
        <begin position="119"/>
        <end position="136"/>
    </location>
</feature>
<dbReference type="VEuPathDB" id="FungiDB:SeMB42_g02597"/>
<organism evidence="3 4">
    <name type="scientific">Synchytrium endobioticum</name>
    <dbReference type="NCBI Taxonomy" id="286115"/>
    <lineage>
        <taxon>Eukaryota</taxon>
        <taxon>Fungi</taxon>
        <taxon>Fungi incertae sedis</taxon>
        <taxon>Chytridiomycota</taxon>
        <taxon>Chytridiomycota incertae sedis</taxon>
        <taxon>Chytridiomycetes</taxon>
        <taxon>Synchytriales</taxon>
        <taxon>Synchytriaceae</taxon>
        <taxon>Synchytrium</taxon>
    </lineage>
</organism>
<gene>
    <name evidence="3" type="ORF">SeMB42_g02597</name>
</gene>
<evidence type="ECO:0000313" key="3">
    <source>
        <dbReference type="EMBL" id="TPX49483.1"/>
    </source>
</evidence>